<dbReference type="RefSeq" id="XP_007838061.1">
    <property type="nucleotide sequence ID" value="XM_007839870.1"/>
</dbReference>
<dbReference type="HOGENOM" id="CLU_043307_2_0_1"/>
<dbReference type="OMA" id="YHIAMSA"/>
<dbReference type="InterPro" id="IPR001810">
    <property type="entry name" value="F-box_dom"/>
</dbReference>
<dbReference type="PROSITE" id="PS50181">
    <property type="entry name" value="FBOX"/>
    <property type="match status" value="1"/>
</dbReference>
<dbReference type="GeneID" id="19276302"/>
<evidence type="ECO:0000259" key="1">
    <source>
        <dbReference type="PROSITE" id="PS50181"/>
    </source>
</evidence>
<name>W3WU90_PESFW</name>
<protein>
    <recommendedName>
        <fullName evidence="1">F-box domain-containing protein</fullName>
    </recommendedName>
</protein>
<dbReference type="Proteomes" id="UP000030651">
    <property type="component" value="Unassembled WGS sequence"/>
</dbReference>
<evidence type="ECO:0000313" key="2">
    <source>
        <dbReference type="EMBL" id="ETS77415.1"/>
    </source>
</evidence>
<dbReference type="KEGG" id="pfy:PFICI_11289"/>
<dbReference type="EMBL" id="KI912116">
    <property type="protein sequence ID" value="ETS77415.1"/>
    <property type="molecule type" value="Genomic_DNA"/>
</dbReference>
<gene>
    <name evidence="2" type="ORF">PFICI_11289</name>
</gene>
<dbReference type="eggNOG" id="ENOG502SIWQ">
    <property type="taxonomic scope" value="Eukaryota"/>
</dbReference>
<keyword evidence="3" id="KW-1185">Reference proteome</keyword>
<accession>W3WU90</accession>
<proteinExistence type="predicted"/>
<feature type="domain" description="F-box" evidence="1">
    <location>
        <begin position="7"/>
        <end position="57"/>
    </location>
</feature>
<organism evidence="2 3">
    <name type="scientific">Pestalotiopsis fici (strain W106-1 / CGMCC3.15140)</name>
    <dbReference type="NCBI Taxonomy" id="1229662"/>
    <lineage>
        <taxon>Eukaryota</taxon>
        <taxon>Fungi</taxon>
        <taxon>Dikarya</taxon>
        <taxon>Ascomycota</taxon>
        <taxon>Pezizomycotina</taxon>
        <taxon>Sordariomycetes</taxon>
        <taxon>Xylariomycetidae</taxon>
        <taxon>Amphisphaeriales</taxon>
        <taxon>Sporocadaceae</taxon>
        <taxon>Pestalotiopsis</taxon>
    </lineage>
</organism>
<dbReference type="SUPFAM" id="SSF81383">
    <property type="entry name" value="F-box domain"/>
    <property type="match status" value="1"/>
</dbReference>
<dbReference type="InterPro" id="IPR036047">
    <property type="entry name" value="F-box-like_dom_sf"/>
</dbReference>
<dbReference type="InParanoid" id="W3WU90"/>
<reference evidence="3" key="1">
    <citation type="journal article" date="2015" name="BMC Genomics">
        <title>Genomic and transcriptomic analysis of the endophytic fungus Pestalotiopsis fici reveals its lifestyle and high potential for synthesis of natural products.</title>
        <authorList>
            <person name="Wang X."/>
            <person name="Zhang X."/>
            <person name="Liu L."/>
            <person name="Xiang M."/>
            <person name="Wang W."/>
            <person name="Sun X."/>
            <person name="Che Y."/>
            <person name="Guo L."/>
            <person name="Liu G."/>
            <person name="Guo L."/>
            <person name="Wang C."/>
            <person name="Yin W.B."/>
            <person name="Stadler M."/>
            <person name="Zhang X."/>
            <person name="Liu X."/>
        </authorList>
    </citation>
    <scope>NUCLEOTIDE SEQUENCE [LARGE SCALE GENOMIC DNA]</scope>
    <source>
        <strain evidence="3">W106-1 / CGMCC3.15140</strain>
    </source>
</reference>
<dbReference type="OrthoDB" id="3886018at2759"/>
<sequence>MSQINTDASFEELPVEIVESIVQLLDVADIGSLRLASRPLNSKATQGHFRSFFFSKRVKVNSCQLEKLEFITKHGFLGCQIRDLTLVGLVYDTKGLKAAVRRHPEDSEKQHDLKELSEQEVDYEDSRDSGLIVRLLGNAFRNIAAKSRAGKLHSLSLEVAVYRLDAQNESRPSEGENWQPVWQGAAETFHTVFSSLRESWVRVDDLNIFNEPYLQQCSIASNELSSVISCTDGLSHTLESLRSLSISMSAPIVNFSQFSDGWAHKSDSFNAEDNEESEEDEETRITRLVTKAYHEKNFNSFGDLVAACRNLKSLEIHQYSVNRSWAHIRVPIPMHRLFQHGIGTLVTLPPIEECSLNGVFLRESDILGFLQKSTNSLRRLSMKTVTMVKGSYVAVFDHIARKTPNLDYLYLDELRLKYEWIHFTGVGDPKFNTWEGAHGGNTLTREGKEEAQQPIPYHLPTGGRLPYSTPSYHEWLQAQRLEYGPHPRSFEI</sequence>
<evidence type="ECO:0000313" key="3">
    <source>
        <dbReference type="Proteomes" id="UP000030651"/>
    </source>
</evidence>
<dbReference type="CDD" id="cd09917">
    <property type="entry name" value="F-box_SF"/>
    <property type="match status" value="1"/>
</dbReference>
<dbReference type="AlphaFoldDB" id="W3WU90"/>